<evidence type="ECO:0000256" key="2">
    <source>
        <dbReference type="ARBA" id="ARBA00022630"/>
    </source>
</evidence>
<dbReference type="EMBL" id="QAON01000004">
    <property type="protein sequence ID" value="PTQ90155.1"/>
    <property type="molecule type" value="Genomic_DNA"/>
</dbReference>
<gene>
    <name evidence="5" type="ORF">C8N29_104200</name>
</gene>
<evidence type="ECO:0000259" key="4">
    <source>
        <dbReference type="PROSITE" id="PS50902"/>
    </source>
</evidence>
<dbReference type="GO" id="GO:0009055">
    <property type="term" value="F:electron transfer activity"/>
    <property type="evidence" value="ECO:0007669"/>
    <property type="project" value="InterPro"/>
</dbReference>
<protein>
    <submittedName>
        <fullName evidence="5">NAD(P)H dehydrogenase (Quinone)</fullName>
    </submittedName>
</protein>
<reference evidence="5 6" key="1">
    <citation type="submission" date="2018-04" db="EMBL/GenBank/DDBJ databases">
        <title>Genomic Encyclopedia of Archaeal and Bacterial Type Strains, Phase II (KMG-II): from individual species to whole genera.</title>
        <authorList>
            <person name="Goeker M."/>
        </authorList>
    </citation>
    <scope>NUCLEOTIDE SEQUENCE [LARGE SCALE GENOMIC DNA]</scope>
    <source>
        <strain evidence="5 6">DSM 5822</strain>
    </source>
</reference>
<evidence type="ECO:0000256" key="1">
    <source>
        <dbReference type="ARBA" id="ARBA00001917"/>
    </source>
</evidence>
<feature type="domain" description="Flavodoxin-like" evidence="4">
    <location>
        <begin position="5"/>
        <end position="147"/>
    </location>
</feature>
<dbReference type="InterPro" id="IPR029039">
    <property type="entry name" value="Flavoprotein-like_sf"/>
</dbReference>
<comment type="caution">
    <text evidence="5">The sequence shown here is derived from an EMBL/GenBank/DDBJ whole genome shotgun (WGS) entry which is preliminary data.</text>
</comment>
<organism evidence="5 6">
    <name type="scientific">Agitococcus lubricus</name>
    <dbReference type="NCBI Taxonomy" id="1077255"/>
    <lineage>
        <taxon>Bacteria</taxon>
        <taxon>Pseudomonadati</taxon>
        <taxon>Pseudomonadota</taxon>
        <taxon>Gammaproteobacteria</taxon>
        <taxon>Moraxellales</taxon>
        <taxon>Moraxellaceae</taxon>
        <taxon>Agitococcus</taxon>
    </lineage>
</organism>
<dbReference type="InterPro" id="IPR005025">
    <property type="entry name" value="FMN_Rdtase-like_dom"/>
</dbReference>
<evidence type="ECO:0000256" key="3">
    <source>
        <dbReference type="ARBA" id="ARBA00022643"/>
    </source>
</evidence>
<dbReference type="PANTHER" id="PTHR30546">
    <property type="entry name" value="FLAVODOXIN-RELATED PROTEIN WRBA-RELATED"/>
    <property type="match status" value="1"/>
</dbReference>
<accession>A0A2T5J187</accession>
<dbReference type="PROSITE" id="PS00201">
    <property type="entry name" value="FLAVODOXIN"/>
    <property type="match status" value="1"/>
</dbReference>
<dbReference type="InterPro" id="IPR001226">
    <property type="entry name" value="Flavodoxin_CS"/>
</dbReference>
<evidence type="ECO:0000313" key="6">
    <source>
        <dbReference type="Proteomes" id="UP000244223"/>
    </source>
</evidence>
<dbReference type="InterPro" id="IPR008254">
    <property type="entry name" value="Flavodoxin/NO_synth"/>
</dbReference>
<name>A0A2T5J187_9GAMM</name>
<sequence length="188" mass="20330">MAKNIAIVYHSAYGHTAKLAEFIALGVAQIADVDAYLMSVDQLDWQLLADADAIIMGCPTYMGSISAPFKAFMDASSKVWLTQGWQGKLAAGFTNSGGLSGDKLAVLQQIQLFAMQHGMLWVGMPLMPTGTQPEDMNRMGSYIGLMAQSDSAPVEVTPPIGDLKTAEWFGQYVAKTVQRIMVFDDGLQ</sequence>
<comment type="cofactor">
    <cofactor evidence="1">
        <name>FMN</name>
        <dbReference type="ChEBI" id="CHEBI:58210"/>
    </cofactor>
</comment>
<dbReference type="GO" id="GO:0003955">
    <property type="term" value="F:NAD(P)H dehydrogenase (quinone) activity"/>
    <property type="evidence" value="ECO:0007669"/>
    <property type="project" value="TreeGrafter"/>
</dbReference>
<keyword evidence="3" id="KW-0288">FMN</keyword>
<dbReference type="GO" id="GO:0016020">
    <property type="term" value="C:membrane"/>
    <property type="evidence" value="ECO:0007669"/>
    <property type="project" value="TreeGrafter"/>
</dbReference>
<dbReference type="Pfam" id="PF03358">
    <property type="entry name" value="FMN_red"/>
    <property type="match status" value="1"/>
</dbReference>
<dbReference type="SUPFAM" id="SSF52218">
    <property type="entry name" value="Flavoproteins"/>
    <property type="match status" value="1"/>
</dbReference>
<keyword evidence="6" id="KW-1185">Reference proteome</keyword>
<dbReference type="PROSITE" id="PS50902">
    <property type="entry name" value="FLAVODOXIN_LIKE"/>
    <property type="match status" value="1"/>
</dbReference>
<dbReference type="GO" id="GO:0010181">
    <property type="term" value="F:FMN binding"/>
    <property type="evidence" value="ECO:0007669"/>
    <property type="project" value="InterPro"/>
</dbReference>
<dbReference type="RefSeq" id="WP_107865150.1">
    <property type="nucleotide sequence ID" value="NZ_QAON01000004.1"/>
</dbReference>
<dbReference type="Gene3D" id="3.40.50.360">
    <property type="match status" value="1"/>
</dbReference>
<dbReference type="PANTHER" id="PTHR30546:SF23">
    <property type="entry name" value="FLAVOPROTEIN-LIKE PROTEIN YCP4-RELATED"/>
    <property type="match status" value="1"/>
</dbReference>
<dbReference type="AlphaFoldDB" id="A0A2T5J187"/>
<keyword evidence="2" id="KW-0285">Flavoprotein</keyword>
<dbReference type="Proteomes" id="UP000244223">
    <property type="component" value="Unassembled WGS sequence"/>
</dbReference>
<evidence type="ECO:0000313" key="5">
    <source>
        <dbReference type="EMBL" id="PTQ90155.1"/>
    </source>
</evidence>
<proteinExistence type="predicted"/>
<dbReference type="OrthoDB" id="9801479at2"/>